<dbReference type="EMBL" id="GBXM01041986">
    <property type="protein sequence ID" value="JAH66591.1"/>
    <property type="molecule type" value="Transcribed_RNA"/>
</dbReference>
<proteinExistence type="predicted"/>
<keyword evidence="1" id="KW-0812">Transmembrane</keyword>
<name>A0A0E9ULH3_ANGAN</name>
<reference evidence="2" key="1">
    <citation type="submission" date="2014-11" db="EMBL/GenBank/DDBJ databases">
        <authorList>
            <person name="Amaro Gonzalez C."/>
        </authorList>
    </citation>
    <scope>NUCLEOTIDE SEQUENCE</scope>
</reference>
<accession>A0A0E9ULH3</accession>
<evidence type="ECO:0000256" key="1">
    <source>
        <dbReference type="SAM" id="Phobius"/>
    </source>
</evidence>
<keyword evidence="1" id="KW-0472">Membrane</keyword>
<keyword evidence="1" id="KW-1133">Transmembrane helix</keyword>
<organism evidence="2">
    <name type="scientific">Anguilla anguilla</name>
    <name type="common">European freshwater eel</name>
    <name type="synonym">Muraena anguilla</name>
    <dbReference type="NCBI Taxonomy" id="7936"/>
    <lineage>
        <taxon>Eukaryota</taxon>
        <taxon>Metazoa</taxon>
        <taxon>Chordata</taxon>
        <taxon>Craniata</taxon>
        <taxon>Vertebrata</taxon>
        <taxon>Euteleostomi</taxon>
        <taxon>Actinopterygii</taxon>
        <taxon>Neopterygii</taxon>
        <taxon>Teleostei</taxon>
        <taxon>Anguilliformes</taxon>
        <taxon>Anguillidae</taxon>
        <taxon>Anguilla</taxon>
    </lineage>
</organism>
<protein>
    <submittedName>
        <fullName evidence="2">Uncharacterized protein</fullName>
    </submittedName>
</protein>
<dbReference type="AlphaFoldDB" id="A0A0E9ULH3"/>
<reference evidence="2" key="2">
    <citation type="journal article" date="2015" name="Fish Shellfish Immunol.">
        <title>Early steps in the European eel (Anguilla anguilla)-Vibrio vulnificus interaction in the gills: Role of the RtxA13 toxin.</title>
        <authorList>
            <person name="Callol A."/>
            <person name="Pajuelo D."/>
            <person name="Ebbesson L."/>
            <person name="Teles M."/>
            <person name="MacKenzie S."/>
            <person name="Amaro C."/>
        </authorList>
    </citation>
    <scope>NUCLEOTIDE SEQUENCE</scope>
</reference>
<feature type="transmembrane region" description="Helical" evidence="1">
    <location>
        <begin position="12"/>
        <end position="29"/>
    </location>
</feature>
<evidence type="ECO:0000313" key="2">
    <source>
        <dbReference type="EMBL" id="JAH66591.1"/>
    </source>
</evidence>
<sequence>MTVPFSFKKKSFLFKIKLLLALGFLLALVL</sequence>